<comment type="caution">
    <text evidence="1">The sequence shown here is derived from an EMBL/GenBank/DDBJ whole genome shotgun (WGS) entry which is preliminary data.</text>
</comment>
<evidence type="ECO:0008006" key="3">
    <source>
        <dbReference type="Google" id="ProtNLM"/>
    </source>
</evidence>
<name>A0ABT1LBJ7_9HYPH</name>
<gene>
    <name evidence="1" type="ORF">NK718_07310</name>
</gene>
<reference evidence="1 2" key="1">
    <citation type="submission" date="2022-07" db="EMBL/GenBank/DDBJ databases">
        <authorList>
            <person name="Li W.-J."/>
            <person name="Deng Q.-Q."/>
        </authorList>
    </citation>
    <scope>NUCLEOTIDE SEQUENCE [LARGE SCALE GENOMIC DNA]</scope>
    <source>
        <strain evidence="1 2">SYSU M60028</strain>
    </source>
</reference>
<dbReference type="RefSeq" id="WP_254740111.1">
    <property type="nucleotide sequence ID" value="NZ_JANCLU010000005.1"/>
</dbReference>
<dbReference type="EMBL" id="JANCLU010000005">
    <property type="protein sequence ID" value="MCP8938318.1"/>
    <property type="molecule type" value="Genomic_DNA"/>
</dbReference>
<evidence type="ECO:0000313" key="1">
    <source>
        <dbReference type="EMBL" id="MCP8938318.1"/>
    </source>
</evidence>
<dbReference type="Proteomes" id="UP001205890">
    <property type="component" value="Unassembled WGS sequence"/>
</dbReference>
<evidence type="ECO:0000313" key="2">
    <source>
        <dbReference type="Proteomes" id="UP001205890"/>
    </source>
</evidence>
<accession>A0ABT1LBJ7</accession>
<proteinExistence type="predicted"/>
<organism evidence="1 2">
    <name type="scientific">Alsobacter ponti</name>
    <dbReference type="NCBI Taxonomy" id="2962936"/>
    <lineage>
        <taxon>Bacteria</taxon>
        <taxon>Pseudomonadati</taxon>
        <taxon>Pseudomonadota</taxon>
        <taxon>Alphaproteobacteria</taxon>
        <taxon>Hyphomicrobiales</taxon>
        <taxon>Alsobacteraceae</taxon>
        <taxon>Alsobacter</taxon>
    </lineage>
</organism>
<keyword evidence="2" id="KW-1185">Reference proteome</keyword>
<protein>
    <recommendedName>
        <fullName evidence="3">Type II toxin-antitoxin system HicA family toxin</fullName>
    </recommendedName>
</protein>
<sequence length="87" mass="9534">MNHHHRKVLQAIFAHPVSANIDFKDVLSVFGELGAEVDNKTGSRVGVTLNGHNAAFHNANHTMPKGEVMQVKKFLQDCGVNPDNYPA</sequence>